<dbReference type="PANTHER" id="PTHR47592">
    <property type="entry name" value="PBF68 PROTEIN"/>
    <property type="match status" value="1"/>
</dbReference>
<sequence length="467" mass="52731">MSGGSRIEIEKFDGKRFDLWKMKMEDLLCDRDLWPAIESEKPDAEGSEKAVAEKKIEEWNRIDRKAKGLIRLCLADNILKNVMGEPTARDLWRKLESLYQNDDKAITLLFSLPDSWDNLIVVIGGGDKELSYETVCAALLSEETRRRGSGNSNKEALASRGRSTEKSENWKGSRSKSRGRSKSKERKVKCWKCEEYGHMKRDCKNKAVHKKEESTSSGKDVETGDMYVATAYMAQSDKYIWYIDTGASFHMTPHRHWFCEYEQYDGGDVMLGDDTTVQITGRGRVKLRMKDGTIKTLPNVMHIPSMSKNLLSVGTMADSGVNFSCDKDSCKMTRGSIVIARGVRYGSLYRLLAETVTLSGGFISEKGKEDEQDISLLWHRRMGHIGEKGLSTLVSRNMAEGVPECSMGFGFCEHCIYGKQNRVSFPQNGAQMSELLDLIHSDVFGPTPTPSIGGSRHYVNCYKMYHF</sequence>
<evidence type="ECO:0000259" key="3">
    <source>
        <dbReference type="PROSITE" id="PS50158"/>
    </source>
</evidence>
<feature type="compositionally biased region" description="Basic residues" evidence="2">
    <location>
        <begin position="173"/>
        <end position="183"/>
    </location>
</feature>
<dbReference type="InterPro" id="IPR036875">
    <property type="entry name" value="Znf_CCHC_sf"/>
</dbReference>
<evidence type="ECO:0000256" key="1">
    <source>
        <dbReference type="PROSITE-ProRule" id="PRU00047"/>
    </source>
</evidence>
<dbReference type="InterPro" id="IPR054722">
    <property type="entry name" value="PolX-like_BBD"/>
</dbReference>
<dbReference type="SMART" id="SM00343">
    <property type="entry name" value="ZnF_C2HC"/>
    <property type="match status" value="1"/>
</dbReference>
<accession>A0ABD3E3R7</accession>
<keyword evidence="1" id="KW-0479">Metal-binding</keyword>
<dbReference type="GO" id="GO:0008270">
    <property type="term" value="F:zinc ion binding"/>
    <property type="evidence" value="ECO:0007669"/>
    <property type="project" value="UniProtKB-KW"/>
</dbReference>
<dbReference type="InterPro" id="IPR025724">
    <property type="entry name" value="GAG-pre-integrase_dom"/>
</dbReference>
<dbReference type="PANTHER" id="PTHR47592:SF27">
    <property type="entry name" value="OS08G0421700 PROTEIN"/>
    <property type="match status" value="1"/>
</dbReference>
<feature type="compositionally biased region" description="Basic and acidic residues" evidence="2">
    <location>
        <begin position="162"/>
        <end position="171"/>
    </location>
</feature>
<dbReference type="PROSITE" id="PS50158">
    <property type="entry name" value="ZF_CCHC"/>
    <property type="match status" value="1"/>
</dbReference>
<dbReference type="InterPro" id="IPR001878">
    <property type="entry name" value="Znf_CCHC"/>
</dbReference>
<dbReference type="EMBL" id="JAVIJP010000007">
    <property type="protein sequence ID" value="KAL3649138.1"/>
    <property type="molecule type" value="Genomic_DNA"/>
</dbReference>
<keyword evidence="1" id="KW-0862">Zinc</keyword>
<dbReference type="SUPFAM" id="SSF57756">
    <property type="entry name" value="Retrovirus zinc finger-like domains"/>
    <property type="match status" value="1"/>
</dbReference>
<dbReference type="Pfam" id="PF13976">
    <property type="entry name" value="gag_pre-integrs"/>
    <property type="match status" value="1"/>
</dbReference>
<dbReference type="Gene3D" id="4.10.60.10">
    <property type="entry name" value="Zinc finger, CCHC-type"/>
    <property type="match status" value="1"/>
</dbReference>
<evidence type="ECO:0000313" key="5">
    <source>
        <dbReference type="Proteomes" id="UP001632038"/>
    </source>
</evidence>
<dbReference type="AlphaFoldDB" id="A0ABD3E3R7"/>
<feature type="region of interest" description="Disordered" evidence="2">
    <location>
        <begin position="147"/>
        <end position="183"/>
    </location>
</feature>
<evidence type="ECO:0000256" key="2">
    <source>
        <dbReference type="SAM" id="MobiDB-lite"/>
    </source>
</evidence>
<proteinExistence type="predicted"/>
<keyword evidence="1" id="KW-0863">Zinc-finger</keyword>
<dbReference type="Pfam" id="PF22936">
    <property type="entry name" value="Pol_BBD"/>
    <property type="match status" value="1"/>
</dbReference>
<dbReference type="Pfam" id="PF14223">
    <property type="entry name" value="Retrotran_gag_2"/>
    <property type="match status" value="1"/>
</dbReference>
<keyword evidence="5" id="KW-1185">Reference proteome</keyword>
<dbReference type="Proteomes" id="UP001632038">
    <property type="component" value="Unassembled WGS sequence"/>
</dbReference>
<reference evidence="5" key="1">
    <citation type="journal article" date="2024" name="IScience">
        <title>Strigolactones Initiate the Formation of Haustorium-like Structures in Castilleja.</title>
        <authorList>
            <person name="Buerger M."/>
            <person name="Peterson D."/>
            <person name="Chory J."/>
        </authorList>
    </citation>
    <scope>NUCLEOTIDE SEQUENCE [LARGE SCALE GENOMIC DNA]</scope>
</reference>
<protein>
    <recommendedName>
        <fullName evidence="3">CCHC-type domain-containing protein</fullName>
    </recommendedName>
</protein>
<comment type="caution">
    <text evidence="4">The sequence shown here is derived from an EMBL/GenBank/DDBJ whole genome shotgun (WGS) entry which is preliminary data.</text>
</comment>
<name>A0ABD3E3R7_9LAMI</name>
<feature type="domain" description="CCHC-type" evidence="3">
    <location>
        <begin position="189"/>
        <end position="205"/>
    </location>
</feature>
<organism evidence="4 5">
    <name type="scientific">Castilleja foliolosa</name>
    <dbReference type="NCBI Taxonomy" id="1961234"/>
    <lineage>
        <taxon>Eukaryota</taxon>
        <taxon>Viridiplantae</taxon>
        <taxon>Streptophyta</taxon>
        <taxon>Embryophyta</taxon>
        <taxon>Tracheophyta</taxon>
        <taxon>Spermatophyta</taxon>
        <taxon>Magnoliopsida</taxon>
        <taxon>eudicotyledons</taxon>
        <taxon>Gunneridae</taxon>
        <taxon>Pentapetalae</taxon>
        <taxon>asterids</taxon>
        <taxon>lamiids</taxon>
        <taxon>Lamiales</taxon>
        <taxon>Orobanchaceae</taxon>
        <taxon>Pedicularideae</taxon>
        <taxon>Castillejinae</taxon>
        <taxon>Castilleja</taxon>
    </lineage>
</organism>
<evidence type="ECO:0000313" key="4">
    <source>
        <dbReference type="EMBL" id="KAL3649138.1"/>
    </source>
</evidence>
<dbReference type="Pfam" id="PF00098">
    <property type="entry name" value="zf-CCHC"/>
    <property type="match status" value="1"/>
</dbReference>
<gene>
    <name evidence="4" type="ORF">CASFOL_005541</name>
</gene>